<feature type="transmembrane region" description="Helical" evidence="2">
    <location>
        <begin position="272"/>
        <end position="297"/>
    </location>
</feature>
<feature type="region of interest" description="Disordered" evidence="1">
    <location>
        <begin position="311"/>
        <end position="336"/>
    </location>
</feature>
<keyword evidence="2" id="KW-0472">Membrane</keyword>
<keyword evidence="2" id="KW-0812">Transmembrane</keyword>
<evidence type="ECO:0000256" key="1">
    <source>
        <dbReference type="SAM" id="MobiDB-lite"/>
    </source>
</evidence>
<dbReference type="InParanoid" id="A0A078AHA5"/>
<evidence type="ECO:0000313" key="3">
    <source>
        <dbReference type="EMBL" id="CDW80223.1"/>
    </source>
</evidence>
<name>A0A078AHA5_STYLE</name>
<feature type="transmembrane region" description="Helical" evidence="2">
    <location>
        <begin position="155"/>
        <end position="174"/>
    </location>
</feature>
<feature type="transmembrane region" description="Helical" evidence="2">
    <location>
        <begin position="95"/>
        <end position="119"/>
    </location>
</feature>
<evidence type="ECO:0000313" key="4">
    <source>
        <dbReference type="Proteomes" id="UP000039865"/>
    </source>
</evidence>
<gene>
    <name evidence="3" type="primary">Contig16953.g18055</name>
    <name evidence="3" type="ORF">STYLEM_9219</name>
</gene>
<accession>A0A078AHA5</accession>
<dbReference type="EMBL" id="CCKQ01008758">
    <property type="protein sequence ID" value="CDW80223.1"/>
    <property type="molecule type" value="Genomic_DNA"/>
</dbReference>
<reference evidence="3 4" key="1">
    <citation type="submission" date="2014-06" db="EMBL/GenBank/DDBJ databases">
        <authorList>
            <person name="Swart Estienne"/>
        </authorList>
    </citation>
    <scope>NUCLEOTIDE SEQUENCE [LARGE SCALE GENOMIC DNA]</scope>
    <source>
        <strain evidence="3 4">130c</strain>
    </source>
</reference>
<keyword evidence="2" id="KW-1133">Transmembrane helix</keyword>
<proteinExistence type="predicted"/>
<evidence type="ECO:0008006" key="5">
    <source>
        <dbReference type="Google" id="ProtNLM"/>
    </source>
</evidence>
<dbReference type="AlphaFoldDB" id="A0A078AHA5"/>
<protein>
    <recommendedName>
        <fullName evidence="5">THH1/TOM1/TOM3 domain-containing protein</fullName>
    </recommendedName>
</protein>
<organism evidence="3 4">
    <name type="scientific">Stylonychia lemnae</name>
    <name type="common">Ciliate</name>
    <dbReference type="NCBI Taxonomy" id="5949"/>
    <lineage>
        <taxon>Eukaryota</taxon>
        <taxon>Sar</taxon>
        <taxon>Alveolata</taxon>
        <taxon>Ciliophora</taxon>
        <taxon>Intramacronucleata</taxon>
        <taxon>Spirotrichea</taxon>
        <taxon>Stichotrichia</taxon>
        <taxon>Sporadotrichida</taxon>
        <taxon>Oxytrichidae</taxon>
        <taxon>Stylonychinae</taxon>
        <taxon>Stylonychia</taxon>
    </lineage>
</organism>
<feature type="transmembrane region" description="Helical" evidence="2">
    <location>
        <begin position="227"/>
        <end position="252"/>
    </location>
</feature>
<feature type="transmembrane region" description="Helical" evidence="2">
    <location>
        <begin position="31"/>
        <end position="52"/>
    </location>
</feature>
<feature type="compositionally biased region" description="Acidic residues" evidence="1">
    <location>
        <begin position="323"/>
        <end position="333"/>
    </location>
</feature>
<feature type="compositionally biased region" description="Polar residues" evidence="1">
    <location>
        <begin position="311"/>
        <end position="321"/>
    </location>
</feature>
<feature type="transmembrane region" description="Helical" evidence="2">
    <location>
        <begin position="64"/>
        <end position="89"/>
    </location>
</feature>
<feature type="transmembrane region" description="Helical" evidence="2">
    <location>
        <begin position="186"/>
        <end position="206"/>
    </location>
</feature>
<dbReference type="Proteomes" id="UP000039865">
    <property type="component" value="Unassembled WGS sequence"/>
</dbReference>
<evidence type="ECO:0000256" key="2">
    <source>
        <dbReference type="SAM" id="Phobius"/>
    </source>
</evidence>
<sequence length="376" mass="43556">MDIIPIIFASENNTSEIDPEFSDTPFRKIRYTMAALLIINTIIFISAIYLTYRLFKLLKCSDFVMLQTILFIDMIVILKEIYLILYIAARQGHDILISNLFFNILLLFGNNFFLMAFVLTSSKWVNFQIIAQSQISGDRLYYEENIVRLKKGTQIANVIITLICMGLMILMMTSDKKSGGFDYEKVYSAFLVGSFSLGLIMLAIVTRKLIVTLRSYYPEFYYEERKYILSMTLILLIAMSAKVVFGIYRFTIPNITYFFIDSERKDDWDSPTYFILGFTISEYLPVTSLLSTFWYGLTRRNKVIKSRKYSNPQSSEYTSSFFGDEEEDEDDDIYSQNPFGIGKTAKIQPISMSRRVTDDENLLTQKTKTSLNRGLS</sequence>
<keyword evidence="4" id="KW-1185">Reference proteome</keyword>